<keyword evidence="1" id="KW-1133">Transmembrane helix</keyword>
<reference evidence="2 3" key="1">
    <citation type="submission" date="2019-09" db="EMBL/GenBank/DDBJ databases">
        <title>Characterisation of the sponge microbiome using genome-centric metagenomics.</title>
        <authorList>
            <person name="Engelberts J.P."/>
            <person name="Robbins S.J."/>
            <person name="De Goeij J.M."/>
            <person name="Aranda M."/>
            <person name="Bell S.C."/>
            <person name="Webster N.S."/>
        </authorList>
    </citation>
    <scope>NUCLEOTIDE SEQUENCE [LARGE SCALE GENOMIC DNA]</scope>
    <source>
        <strain evidence="2">SB0662_bin_43</strain>
    </source>
</reference>
<protein>
    <submittedName>
        <fullName evidence="2">Uncharacterized protein</fullName>
    </submittedName>
</protein>
<dbReference type="InterPro" id="IPR056918">
    <property type="entry name" value="8xMP"/>
</dbReference>
<accession>A0A845DDW5</accession>
<feature type="transmembrane region" description="Helical" evidence="1">
    <location>
        <begin position="31"/>
        <end position="50"/>
    </location>
</feature>
<keyword evidence="1" id="KW-0812">Transmembrane</keyword>
<name>A0A845DDW5_9BACT</name>
<evidence type="ECO:0000256" key="1">
    <source>
        <dbReference type="SAM" id="Phobius"/>
    </source>
</evidence>
<evidence type="ECO:0000313" key="2">
    <source>
        <dbReference type="EMBL" id="MYE38131.1"/>
    </source>
</evidence>
<feature type="transmembrane region" description="Helical" evidence="1">
    <location>
        <begin position="62"/>
        <end position="81"/>
    </location>
</feature>
<proteinExistence type="predicted"/>
<keyword evidence="1" id="KW-0472">Membrane</keyword>
<feature type="transmembrane region" description="Helical" evidence="1">
    <location>
        <begin position="129"/>
        <end position="148"/>
    </location>
</feature>
<evidence type="ECO:0000313" key="3">
    <source>
        <dbReference type="Proteomes" id="UP000449092"/>
    </source>
</evidence>
<gene>
    <name evidence="2" type="ORF">F4X82_01250</name>
</gene>
<organism evidence="2 3">
    <name type="scientific">Candidatus Spechtbacteria bacterium SB0662_bin_43</name>
    <dbReference type="NCBI Taxonomy" id="2604897"/>
    <lineage>
        <taxon>Bacteria</taxon>
        <taxon>Candidatus Spechtiibacteriota</taxon>
    </lineage>
</organism>
<dbReference type="AlphaFoldDB" id="A0A845DDW5"/>
<sequence>MQNNQDKEQVLKIYELYLNSIEKISDRRGRAINHFITINSAILLGVGFLMRYLAEYEYIDALLSGLLFTGFCLCILFYRIIGSYKAMNSIKFEVLNKIEKDFFSVQPYTDEYNLMKQRKSNRLSGNEKYIFVLFGVMYLIGIFLFYGFDEKILSVIK</sequence>
<dbReference type="Proteomes" id="UP000449092">
    <property type="component" value="Unassembled WGS sequence"/>
</dbReference>
<comment type="caution">
    <text evidence="2">The sequence shown here is derived from an EMBL/GenBank/DDBJ whole genome shotgun (WGS) entry which is preliminary data.</text>
</comment>
<dbReference type="Pfam" id="PF24838">
    <property type="entry name" value="8xMP"/>
    <property type="match status" value="1"/>
</dbReference>
<dbReference type="EMBL" id="VXOY01000010">
    <property type="protein sequence ID" value="MYE38131.1"/>
    <property type="molecule type" value="Genomic_DNA"/>
</dbReference>